<dbReference type="Proteomes" id="UP000219050">
    <property type="component" value="Chromosome"/>
</dbReference>
<evidence type="ECO:0008006" key="4">
    <source>
        <dbReference type="Google" id="ProtNLM"/>
    </source>
</evidence>
<name>A0A291M1H4_9RHOB</name>
<dbReference type="AlphaFoldDB" id="A0A291M1H4"/>
<evidence type="ECO:0000256" key="1">
    <source>
        <dbReference type="SAM" id="MobiDB-lite"/>
    </source>
</evidence>
<protein>
    <recommendedName>
        <fullName evidence="4">Transferrin-binding protein B C-lobe/N-lobe beta barrel domain-containing protein</fullName>
    </recommendedName>
</protein>
<dbReference type="OrthoDB" id="7739218at2"/>
<dbReference type="InterPro" id="IPR011250">
    <property type="entry name" value="OMP/PagP_B-barrel"/>
</dbReference>
<sequence length="307" mass="32171">MFDEAPFGRLAPVFAVALALTLSACGGGDGSNPVTGGSDSSTDDGTPDEEDTSDGEDVTTPTTGDNTTRTTGDLTGITYNAADNTITVDDLPFDGVDGVYVNTGVTAVAGFNVYASQRGDETGQRQYYAVYRKDTYVEAGSVQTGDYFDFGFGGAQYKRSDDTVTLPIGTGEAVYNGSYGGTRVESGSGNEDDISIVSGTARIEVDFLDFETTSAVEGQIHSRQYYTVDGTLLGNLPTIYLNTANITESGFIESGEANTYDEEGEAVESGSYAGVFAGPNGEQITGVIILEDDRSTVREIGVFTATD</sequence>
<evidence type="ECO:0000313" key="3">
    <source>
        <dbReference type="Proteomes" id="UP000219050"/>
    </source>
</evidence>
<dbReference type="SUPFAM" id="SSF56925">
    <property type="entry name" value="OMPA-like"/>
    <property type="match status" value="1"/>
</dbReference>
<feature type="compositionally biased region" description="Low complexity" evidence="1">
    <location>
        <begin position="58"/>
        <end position="73"/>
    </location>
</feature>
<keyword evidence="3" id="KW-1185">Reference proteome</keyword>
<reference evidence="2 3" key="1">
    <citation type="submission" date="2017-05" db="EMBL/GenBank/DDBJ databases">
        <title>Comparative genomic and metabolic analysis of manganese-oxidizing mechanisms in Celeribater manganoxidans DY25T: its adaption to the environment of polymetallic nodule.</title>
        <authorList>
            <person name="Wang X."/>
        </authorList>
    </citation>
    <scope>NUCLEOTIDE SEQUENCE [LARGE SCALE GENOMIC DNA]</scope>
    <source>
        <strain evidence="2 3">DY25</strain>
    </source>
</reference>
<organism evidence="2 3">
    <name type="scientific">Pacificitalea manganoxidans</name>
    <dbReference type="NCBI Taxonomy" id="1411902"/>
    <lineage>
        <taxon>Bacteria</taxon>
        <taxon>Pseudomonadati</taxon>
        <taxon>Pseudomonadota</taxon>
        <taxon>Alphaproteobacteria</taxon>
        <taxon>Rhodobacterales</taxon>
        <taxon>Paracoccaceae</taxon>
        <taxon>Pacificitalea</taxon>
    </lineage>
</organism>
<accession>A0A291M1H4</accession>
<feature type="compositionally biased region" description="Acidic residues" evidence="1">
    <location>
        <begin position="41"/>
        <end position="57"/>
    </location>
</feature>
<dbReference type="RefSeq" id="WP_097373684.1">
    <property type="nucleotide sequence ID" value="NZ_CP021404.1"/>
</dbReference>
<evidence type="ECO:0000313" key="2">
    <source>
        <dbReference type="EMBL" id="ATI42585.1"/>
    </source>
</evidence>
<dbReference type="EMBL" id="CP021404">
    <property type="protein sequence ID" value="ATI42585.1"/>
    <property type="molecule type" value="Genomic_DNA"/>
</dbReference>
<gene>
    <name evidence="2" type="ORF">CBW24_11590</name>
</gene>
<feature type="region of interest" description="Disordered" evidence="1">
    <location>
        <begin position="28"/>
        <end position="73"/>
    </location>
</feature>
<dbReference type="KEGG" id="cmag:CBW24_11590"/>
<proteinExistence type="predicted"/>
<dbReference type="Gene3D" id="2.40.160.90">
    <property type="match status" value="1"/>
</dbReference>